<dbReference type="Proteomes" id="UP000588051">
    <property type="component" value="Unassembled WGS sequence"/>
</dbReference>
<accession>A0A850QPW3</accession>
<evidence type="ECO:0000313" key="2">
    <source>
        <dbReference type="Proteomes" id="UP000588051"/>
    </source>
</evidence>
<name>A0A850QPW3_9BURK</name>
<gene>
    <name evidence="1" type="ORF">HV832_16260</name>
</gene>
<evidence type="ECO:0000313" key="1">
    <source>
        <dbReference type="EMBL" id="NVO79373.1"/>
    </source>
</evidence>
<keyword evidence="2" id="KW-1185">Reference proteome</keyword>
<comment type="caution">
    <text evidence="1">The sequence shown here is derived from an EMBL/GenBank/DDBJ whole genome shotgun (WGS) entry which is preliminary data.</text>
</comment>
<reference evidence="1 2" key="1">
    <citation type="submission" date="2020-06" db="EMBL/GenBank/DDBJ databases">
        <authorList>
            <person name="Qiu C."/>
            <person name="Liu Z."/>
        </authorList>
    </citation>
    <scope>NUCLEOTIDE SEQUENCE [LARGE SCALE GENOMIC DNA]</scope>
    <source>
        <strain evidence="1 2">EM 1</strain>
    </source>
</reference>
<dbReference type="AlphaFoldDB" id="A0A850QPW3"/>
<organism evidence="1 2">
    <name type="scientific">Undibacterium oligocarboniphilum</name>
    <dbReference type="NCBI Taxonomy" id="666702"/>
    <lineage>
        <taxon>Bacteria</taxon>
        <taxon>Pseudomonadati</taxon>
        <taxon>Pseudomonadota</taxon>
        <taxon>Betaproteobacteria</taxon>
        <taxon>Burkholderiales</taxon>
        <taxon>Oxalobacteraceae</taxon>
        <taxon>Undibacterium</taxon>
    </lineage>
</organism>
<dbReference type="EMBL" id="JABXYJ010000014">
    <property type="protein sequence ID" value="NVO79373.1"/>
    <property type="molecule type" value="Genomic_DNA"/>
</dbReference>
<dbReference type="RefSeq" id="WP_176804990.1">
    <property type="nucleotide sequence ID" value="NZ_JABXYJ010000014.1"/>
</dbReference>
<sequence>MNTFSKQFDAAIACRTGYILYQIFNKHGVNSPIDDADYCLDAFLLAFTQPYSQLIENYFDGTPLKESYISGYQALQNAGTDMDCFDSGTLEEYLALSDEEKQDIWEEFHSKCAQGVADELYFYHVLMAQWLEGYVGH</sequence>
<protein>
    <submittedName>
        <fullName evidence="1">Uncharacterized protein</fullName>
    </submittedName>
</protein>
<proteinExistence type="predicted"/>